<evidence type="ECO:0000256" key="15">
    <source>
        <dbReference type="PROSITE-ProRule" id="PRU10144"/>
    </source>
</evidence>
<comment type="similarity">
    <text evidence="2 14 16">Belongs to the TonB-dependent receptor family.</text>
</comment>
<dbReference type="HOGENOM" id="CLU_008287_9_4_4"/>
<dbReference type="EMBL" id="AM406670">
    <property type="protein sequence ID" value="CAL95227.1"/>
    <property type="molecule type" value="Genomic_DNA"/>
</dbReference>
<keyword evidence="10 16" id="KW-0798">TonB box</keyword>
<dbReference type="Pfam" id="PF00593">
    <property type="entry name" value="TonB_dep_Rec_b-barrel"/>
    <property type="match status" value="1"/>
</dbReference>
<feature type="domain" description="TonB-dependent receptor-like beta-barrel" evidence="18">
    <location>
        <begin position="225"/>
        <end position="676"/>
    </location>
</feature>
<dbReference type="Gene3D" id="2.40.170.20">
    <property type="entry name" value="TonB-dependent receptor, beta-barrel domain"/>
    <property type="match status" value="1"/>
</dbReference>
<keyword evidence="6 14" id="KW-0812">Transmembrane</keyword>
<keyword evidence="11 14" id="KW-0472">Membrane</keyword>
<dbReference type="CDD" id="cd01347">
    <property type="entry name" value="ligand_gated_channel"/>
    <property type="match status" value="1"/>
</dbReference>
<keyword evidence="3 14" id="KW-0813">Transport</keyword>
<dbReference type="SUPFAM" id="SSF56935">
    <property type="entry name" value="Porins"/>
    <property type="match status" value="1"/>
</dbReference>
<feature type="chain" id="PRO_5002635481" evidence="17">
    <location>
        <begin position="22"/>
        <end position="709"/>
    </location>
</feature>
<dbReference type="OrthoDB" id="8732650at2"/>
<organism evidence="20 21">
    <name type="scientific">Azoarcus sp. (strain BH72)</name>
    <dbReference type="NCBI Taxonomy" id="418699"/>
    <lineage>
        <taxon>Bacteria</taxon>
        <taxon>Pseudomonadati</taxon>
        <taxon>Pseudomonadota</taxon>
        <taxon>Betaproteobacteria</taxon>
        <taxon>Rhodocyclales</taxon>
        <taxon>Zoogloeaceae</taxon>
        <taxon>Azoarcus</taxon>
    </lineage>
</organism>
<evidence type="ECO:0000256" key="14">
    <source>
        <dbReference type="PROSITE-ProRule" id="PRU01360"/>
    </source>
</evidence>
<keyword evidence="13 14" id="KW-0998">Cell outer membrane</keyword>
<evidence type="ECO:0000256" key="12">
    <source>
        <dbReference type="ARBA" id="ARBA00023170"/>
    </source>
</evidence>
<dbReference type="KEGG" id="aoa:dqs_2771"/>
<evidence type="ECO:0000256" key="2">
    <source>
        <dbReference type="ARBA" id="ARBA00009810"/>
    </source>
</evidence>
<keyword evidence="5" id="KW-0410">Iron transport</keyword>
<evidence type="ECO:0000256" key="4">
    <source>
        <dbReference type="ARBA" id="ARBA00022452"/>
    </source>
</evidence>
<dbReference type="PANTHER" id="PTHR32552:SF68">
    <property type="entry name" value="FERRICHROME OUTER MEMBRANE TRANSPORTER_PHAGE RECEPTOR"/>
    <property type="match status" value="1"/>
</dbReference>
<keyword evidence="12 20" id="KW-0675">Receptor</keyword>
<keyword evidence="9" id="KW-0406">Ion transport</keyword>
<dbReference type="Pfam" id="PF07715">
    <property type="entry name" value="Plug"/>
    <property type="match status" value="1"/>
</dbReference>
<dbReference type="PANTHER" id="PTHR32552">
    <property type="entry name" value="FERRICHROME IRON RECEPTOR-RELATED"/>
    <property type="match status" value="1"/>
</dbReference>
<evidence type="ECO:0000259" key="18">
    <source>
        <dbReference type="Pfam" id="PF00593"/>
    </source>
</evidence>
<evidence type="ECO:0000256" key="5">
    <source>
        <dbReference type="ARBA" id="ARBA00022496"/>
    </source>
</evidence>
<evidence type="ECO:0000259" key="19">
    <source>
        <dbReference type="Pfam" id="PF07715"/>
    </source>
</evidence>
<reference evidence="20 21" key="1">
    <citation type="journal article" date="2006" name="Nat. Biotechnol.">
        <title>Complete genome of the mutualistic, N2-fixing grass endophyte Azoarcus sp. strain BH72.</title>
        <authorList>
            <person name="Krause A."/>
            <person name="Ramakumar A."/>
            <person name="Bartels D."/>
            <person name="Battistoni F."/>
            <person name="Bekel T."/>
            <person name="Boch J."/>
            <person name="Boehm M."/>
            <person name="Friedrich F."/>
            <person name="Hurek T."/>
            <person name="Krause L."/>
            <person name="Linke B."/>
            <person name="McHardy A.C."/>
            <person name="Sarkar A."/>
            <person name="Schneiker S."/>
            <person name="Syed A.A."/>
            <person name="Thauer R."/>
            <person name="Vorhoelter F.-J."/>
            <person name="Weidner S."/>
            <person name="Puehler A."/>
            <person name="Reinhold-Hurek B."/>
            <person name="Kaiser O."/>
            <person name="Goesmann A."/>
        </authorList>
    </citation>
    <scope>NUCLEOTIDE SEQUENCE [LARGE SCALE GENOMIC DNA]</scope>
    <source>
        <strain evidence="20 21">BH72</strain>
    </source>
</reference>
<evidence type="ECO:0000256" key="3">
    <source>
        <dbReference type="ARBA" id="ARBA00022448"/>
    </source>
</evidence>
<feature type="domain" description="TonB-dependent receptor plug" evidence="19">
    <location>
        <begin position="56"/>
        <end position="152"/>
    </location>
</feature>
<dbReference type="GO" id="GO:0038023">
    <property type="term" value="F:signaling receptor activity"/>
    <property type="evidence" value="ECO:0007669"/>
    <property type="project" value="InterPro"/>
</dbReference>
<dbReference type="Proteomes" id="UP000002588">
    <property type="component" value="Chromosome"/>
</dbReference>
<evidence type="ECO:0000256" key="1">
    <source>
        <dbReference type="ARBA" id="ARBA00004571"/>
    </source>
</evidence>
<dbReference type="FunFam" id="2.170.130.10:FF:000001">
    <property type="entry name" value="Catecholate siderophore TonB-dependent receptor"/>
    <property type="match status" value="1"/>
</dbReference>
<dbReference type="STRING" id="62928.azo2610"/>
<proteinExistence type="inferred from homology"/>
<feature type="short sequence motif" description="TonB C-terminal box" evidence="15">
    <location>
        <begin position="692"/>
        <end position="709"/>
    </location>
</feature>
<evidence type="ECO:0000256" key="8">
    <source>
        <dbReference type="ARBA" id="ARBA00023004"/>
    </source>
</evidence>
<evidence type="ECO:0000313" key="20">
    <source>
        <dbReference type="EMBL" id="CAL95227.1"/>
    </source>
</evidence>
<dbReference type="InterPro" id="IPR039426">
    <property type="entry name" value="TonB-dep_rcpt-like"/>
</dbReference>
<keyword evidence="4 14" id="KW-1134">Transmembrane beta strand</keyword>
<dbReference type="KEGG" id="azo:azo2610"/>
<protein>
    <submittedName>
        <fullName evidence="20">Ferrichrome-iron TonB-dependent receptor</fullName>
    </submittedName>
</protein>
<name>A1K8S2_AZOSB</name>
<dbReference type="InterPro" id="IPR010917">
    <property type="entry name" value="TonB_rcpt_CS"/>
</dbReference>
<dbReference type="PROSITE" id="PS01156">
    <property type="entry name" value="TONB_DEPENDENT_REC_2"/>
    <property type="match status" value="1"/>
</dbReference>
<dbReference type="Gene3D" id="2.170.130.10">
    <property type="entry name" value="TonB-dependent receptor, plug domain"/>
    <property type="match status" value="1"/>
</dbReference>
<keyword evidence="21" id="KW-1185">Reference proteome</keyword>
<gene>
    <name evidence="20" type="primary">fhuA2</name>
    <name evidence="20" type="ordered locus">azo2610</name>
</gene>
<dbReference type="eggNOG" id="COG4774">
    <property type="taxonomic scope" value="Bacteria"/>
</dbReference>
<dbReference type="GO" id="GO:0015891">
    <property type="term" value="P:siderophore transport"/>
    <property type="evidence" value="ECO:0007669"/>
    <property type="project" value="InterPro"/>
</dbReference>
<comment type="subcellular location">
    <subcellularLocation>
        <location evidence="1 14">Cell outer membrane</location>
        <topology evidence="1 14">Multi-pass membrane protein</topology>
    </subcellularLocation>
</comment>
<dbReference type="GO" id="GO:0015344">
    <property type="term" value="F:siderophore uptake transmembrane transporter activity"/>
    <property type="evidence" value="ECO:0007669"/>
    <property type="project" value="TreeGrafter"/>
</dbReference>
<dbReference type="InterPro" id="IPR010105">
    <property type="entry name" value="TonB_sidphr_rcpt"/>
</dbReference>
<sequence>MQFKTIISLSIAAAFPLQSHAADAVMAPVTVSAESAAETSYNPLVSSSATKGTAALRDIPQTVNVVGPELIEDQGVRSLTDALRNVPGVTLNMGDGQRDQVAIRGFTAIGDVFLDGVRDDALYFRDLSNTDRVEVIKGPAAVLYGRGSSGGIINRVSKLPITQSLREITLQLDSEGERRTSVDFAGALGDGGHSYRLTGAFEDSTGFRDESYLKREAIAPSVDFRLGEDTRLLLQLSHNRDRRPTDFGIPDNNGRPLDVDHDTYYGSGDAEDDDMTSATMNTATATLSHRFNGQWSLRNVLRYYDFKLDRENTLYRSGSAYTLVGGQLRMQRTHGHVQRDEEGWFNQLELTQQLALGGVKHTLLYGIEVGSQRKGLNIDNWIGIDRVPLYNPGGAIPPYAGVAPTSRTIDSMTTQDSLAFYLQDQIAIGNNWKALLGVRYDDFRQKTTEFNKADLDRTDREWSPRAGLVWQPDEVQSYYVSVSRSFQPSAEQFQLSTSNVDADPEISTNYELGAKWDFFGGALSAGASVFHLVRTDMKITDPITRATINAGEQRTDGLELSLSGRPAPGWQVYAGYAFLDTEIVKSTATGTANWGTTVVRAAYEGNNAALTPRHSATLWVTRELGQGWSLGGGMQAQASQYAAPDNLVKLPGFAVFDAALLYRSKTYDLSFNLKNVFDREYWASAHGSVNGLNQPGAPRTFQATASYRF</sequence>
<dbReference type="NCBIfam" id="TIGR01783">
    <property type="entry name" value="TonB-siderophor"/>
    <property type="match status" value="1"/>
</dbReference>
<evidence type="ECO:0000256" key="11">
    <source>
        <dbReference type="ARBA" id="ARBA00023136"/>
    </source>
</evidence>
<keyword evidence="7 17" id="KW-0732">Signal</keyword>
<dbReference type="AlphaFoldDB" id="A1K8S2"/>
<dbReference type="InterPro" id="IPR036942">
    <property type="entry name" value="Beta-barrel_TonB_sf"/>
</dbReference>
<dbReference type="RefSeq" id="WP_011766337.1">
    <property type="nucleotide sequence ID" value="NC_008702.1"/>
</dbReference>
<evidence type="ECO:0000256" key="7">
    <source>
        <dbReference type="ARBA" id="ARBA00022729"/>
    </source>
</evidence>
<evidence type="ECO:0000313" key="21">
    <source>
        <dbReference type="Proteomes" id="UP000002588"/>
    </source>
</evidence>
<evidence type="ECO:0000256" key="17">
    <source>
        <dbReference type="SAM" id="SignalP"/>
    </source>
</evidence>
<dbReference type="InterPro" id="IPR037066">
    <property type="entry name" value="Plug_dom_sf"/>
</dbReference>
<evidence type="ECO:0000256" key="10">
    <source>
        <dbReference type="ARBA" id="ARBA00023077"/>
    </source>
</evidence>
<keyword evidence="8" id="KW-0408">Iron</keyword>
<accession>A1K8S2</accession>
<dbReference type="InterPro" id="IPR012910">
    <property type="entry name" value="Plug_dom"/>
</dbReference>
<evidence type="ECO:0000256" key="9">
    <source>
        <dbReference type="ARBA" id="ARBA00023065"/>
    </source>
</evidence>
<evidence type="ECO:0000256" key="6">
    <source>
        <dbReference type="ARBA" id="ARBA00022692"/>
    </source>
</evidence>
<dbReference type="PROSITE" id="PS52016">
    <property type="entry name" value="TONB_DEPENDENT_REC_3"/>
    <property type="match status" value="1"/>
</dbReference>
<evidence type="ECO:0000256" key="13">
    <source>
        <dbReference type="ARBA" id="ARBA00023237"/>
    </source>
</evidence>
<feature type="signal peptide" evidence="17">
    <location>
        <begin position="1"/>
        <end position="21"/>
    </location>
</feature>
<dbReference type="InterPro" id="IPR000531">
    <property type="entry name" value="Beta-barrel_TonB"/>
</dbReference>
<dbReference type="GO" id="GO:0009279">
    <property type="term" value="C:cell outer membrane"/>
    <property type="evidence" value="ECO:0007669"/>
    <property type="project" value="UniProtKB-SubCell"/>
</dbReference>
<evidence type="ECO:0000256" key="16">
    <source>
        <dbReference type="RuleBase" id="RU003357"/>
    </source>
</evidence>